<dbReference type="EMBL" id="BSXN01000433">
    <property type="protein sequence ID" value="GME68530.1"/>
    <property type="molecule type" value="Genomic_DNA"/>
</dbReference>
<dbReference type="AlphaFoldDB" id="A0A9W6SY90"/>
<comment type="catalytic activity">
    <reaction evidence="1">
        <text>(4aS,6R)-4a-hydroxy-L-erythro-5,6,7,8-tetrahydrobiopterin = (6R)-L-erythro-6,7-dihydrobiopterin + H2O</text>
        <dbReference type="Rhea" id="RHEA:11920"/>
        <dbReference type="ChEBI" id="CHEBI:15377"/>
        <dbReference type="ChEBI" id="CHEBI:15642"/>
        <dbReference type="ChEBI" id="CHEBI:43120"/>
        <dbReference type="EC" id="4.2.1.96"/>
    </reaction>
</comment>
<dbReference type="PANTHER" id="PTHR12599:SF0">
    <property type="entry name" value="PTERIN-4-ALPHA-CARBINOLAMINE DEHYDRATASE"/>
    <property type="match status" value="1"/>
</dbReference>
<keyword evidence="4" id="KW-0456">Lyase</keyword>
<dbReference type="SUPFAM" id="SSF55248">
    <property type="entry name" value="PCD-like"/>
    <property type="match status" value="1"/>
</dbReference>
<dbReference type="EC" id="4.2.1.96" evidence="3"/>
<evidence type="ECO:0000256" key="3">
    <source>
        <dbReference type="ARBA" id="ARBA00013252"/>
    </source>
</evidence>
<dbReference type="PANTHER" id="PTHR12599">
    <property type="entry name" value="PTERIN-4-ALPHA-CARBINOLAMINE DEHYDRATASE"/>
    <property type="match status" value="1"/>
</dbReference>
<proteinExistence type="inferred from homology"/>
<dbReference type="Proteomes" id="UP001165120">
    <property type="component" value="Unassembled WGS sequence"/>
</dbReference>
<evidence type="ECO:0000256" key="4">
    <source>
        <dbReference type="ARBA" id="ARBA00023239"/>
    </source>
</evidence>
<gene>
    <name evidence="6" type="ORF">Cboi02_000171100</name>
</gene>
<dbReference type="InterPro" id="IPR001533">
    <property type="entry name" value="Pterin_deHydtase"/>
</dbReference>
<keyword evidence="7" id="KW-1185">Reference proteome</keyword>
<evidence type="ECO:0000256" key="2">
    <source>
        <dbReference type="ARBA" id="ARBA00006472"/>
    </source>
</evidence>
<organism evidence="6 7">
    <name type="scientific">Candida boidinii</name>
    <name type="common">Yeast</name>
    <dbReference type="NCBI Taxonomy" id="5477"/>
    <lineage>
        <taxon>Eukaryota</taxon>
        <taxon>Fungi</taxon>
        <taxon>Dikarya</taxon>
        <taxon>Ascomycota</taxon>
        <taxon>Saccharomycotina</taxon>
        <taxon>Pichiomycetes</taxon>
        <taxon>Pichiales</taxon>
        <taxon>Pichiaceae</taxon>
        <taxon>Ogataea</taxon>
        <taxon>Ogataea/Candida clade</taxon>
    </lineage>
</organism>
<evidence type="ECO:0000256" key="1">
    <source>
        <dbReference type="ARBA" id="ARBA00001554"/>
    </source>
</evidence>
<dbReference type="Pfam" id="PF01329">
    <property type="entry name" value="Pterin_4a"/>
    <property type="match status" value="1"/>
</dbReference>
<dbReference type="Gene3D" id="3.30.1360.20">
    <property type="entry name" value="Transcriptional coactivator/pterin dehydratase"/>
    <property type="match status" value="1"/>
</dbReference>
<dbReference type="CDD" id="cd00488">
    <property type="entry name" value="PCD_DCoH"/>
    <property type="match status" value="1"/>
</dbReference>
<evidence type="ECO:0000313" key="6">
    <source>
        <dbReference type="EMBL" id="GME68530.1"/>
    </source>
</evidence>
<sequence>MSSSKSLVKLTKSEILLKLSNLPKYNKNNKFNWNVTDNSNIHDPTDLKLYRNFKFKTFEDTWAFLTKIAMRSHLTAHHPTIINTYNKVTLELNTHDVNGLTDLDFKLAKRFSDYAFKIGEIEQVDD</sequence>
<evidence type="ECO:0000256" key="5">
    <source>
        <dbReference type="ARBA" id="ARBA00030497"/>
    </source>
</evidence>
<dbReference type="InterPro" id="IPR036428">
    <property type="entry name" value="PCD_sf"/>
</dbReference>
<dbReference type="GO" id="GO:0006729">
    <property type="term" value="P:tetrahydrobiopterin biosynthetic process"/>
    <property type="evidence" value="ECO:0007669"/>
    <property type="project" value="InterPro"/>
</dbReference>
<dbReference type="HAMAP" id="MF_00434">
    <property type="entry name" value="Pterin_4_alpha"/>
    <property type="match status" value="1"/>
</dbReference>
<dbReference type="GO" id="GO:0008124">
    <property type="term" value="F:4-alpha-hydroxytetrahydrobiopterin dehydratase activity"/>
    <property type="evidence" value="ECO:0007669"/>
    <property type="project" value="UniProtKB-EC"/>
</dbReference>
<reference evidence="6" key="1">
    <citation type="submission" date="2023-04" db="EMBL/GenBank/DDBJ databases">
        <title>Candida boidinii NBRC 10035.</title>
        <authorList>
            <person name="Ichikawa N."/>
            <person name="Sato H."/>
            <person name="Tonouchi N."/>
        </authorList>
    </citation>
    <scope>NUCLEOTIDE SEQUENCE</scope>
    <source>
        <strain evidence="6">NBRC 10035</strain>
    </source>
</reference>
<comment type="caution">
    <text evidence="6">The sequence shown here is derived from an EMBL/GenBank/DDBJ whole genome shotgun (WGS) entry which is preliminary data.</text>
</comment>
<evidence type="ECO:0000313" key="7">
    <source>
        <dbReference type="Proteomes" id="UP001165120"/>
    </source>
</evidence>
<protein>
    <recommendedName>
        <fullName evidence="3">4a-hydroxytetrahydrobiopterin dehydratase</fullName>
        <ecNumber evidence="3">4.2.1.96</ecNumber>
    </recommendedName>
    <alternativeName>
        <fullName evidence="5">4-alpha-hydroxy-tetrahydropterin dehydratase</fullName>
    </alternativeName>
</protein>
<accession>A0A9W6SY90</accession>
<name>A0A9W6SY90_CANBO</name>
<comment type="similarity">
    <text evidence="2">Belongs to the pterin-4-alpha-carbinolamine dehydratase family.</text>
</comment>